<dbReference type="OrthoDB" id="449241at2759"/>
<comment type="subcellular location">
    <subcellularLocation>
        <location evidence="10">Cytoplasm</location>
    </subcellularLocation>
</comment>
<organism evidence="11 12">
    <name type="scientific">Piromyces finnis</name>
    <dbReference type="NCBI Taxonomy" id="1754191"/>
    <lineage>
        <taxon>Eukaryota</taxon>
        <taxon>Fungi</taxon>
        <taxon>Fungi incertae sedis</taxon>
        <taxon>Chytridiomycota</taxon>
        <taxon>Chytridiomycota incertae sedis</taxon>
        <taxon>Neocallimastigomycetes</taxon>
        <taxon>Neocallimastigales</taxon>
        <taxon>Neocallimastigaceae</taxon>
        <taxon>Piromyces</taxon>
    </lineage>
</organism>
<dbReference type="NCBIfam" id="TIGR00272">
    <property type="entry name" value="DPH2"/>
    <property type="match status" value="1"/>
</dbReference>
<evidence type="ECO:0000256" key="9">
    <source>
        <dbReference type="ARBA" id="ARBA00054092"/>
    </source>
</evidence>
<comment type="pathway">
    <text evidence="2 10">Protein modification; peptidyl-diphthamide biosynthesis.</text>
</comment>
<dbReference type="PANTHER" id="PTHR10762">
    <property type="entry name" value="DIPHTHAMIDE BIOSYNTHESIS PROTEIN"/>
    <property type="match status" value="1"/>
</dbReference>
<comment type="similarity">
    <text evidence="3 10">Belongs to the DPH1/DPH2 family. DPH2 subfamily.</text>
</comment>
<comment type="caution">
    <text evidence="11">The sequence shown here is derived from an EMBL/GenBank/DDBJ whole genome shotgun (WGS) entry which is preliminary data.</text>
</comment>
<name>A0A1Y1VGZ4_9FUNG</name>
<sequence length="551" mass="62952">MATLNGPTNFSNDGKDVLEKTIELNDELISQLYSLKEDLNQLSITFDIENTANIIIKNKNIYKRVSLQFPDELLFLSSTIVKVLKEKINEKIQENDIHLYVLADTSYGSCCVDEVAAEHVDSNLIIHYGHSCLSRTTRTPVKYVFGNFPIDVDHCCNAFNNKFNYDKNKDIILLFDVIYHYKIGEIIKKLKEEYEYTNILTSSLDYKNEDLSIENSNIMKLDTIELPKDKKLQDYCLFYIGGTSTKSPYNNGGDENAALTNILITYSQCSSIITYEPCTMRCRDDTYRAQGALMKRYVMVQKVKDSSIIGIVVGTLGVEYYQTMIEQIKSLIKACGKKYYLFVMGKINVAKMANFMEIDSYVYIACPENTLIDSKEFFKPIVTPYELMMGLCEEELPWTGEYITKFGLILPCICELVEKEKIKQKERINILAQKVEADKNKEEIDFEDEAPHFSMLTGTLKASRPYDYNAVDIHMNDNQDNEEDVANQIKELTLLNSTKEIANYMGSAAGEFLAQRSFQGLEQHIGETEVKGIQMGKKGNARGYAHEKEEL</sequence>
<dbReference type="Proteomes" id="UP000193719">
    <property type="component" value="Unassembled WGS sequence"/>
</dbReference>
<dbReference type="FunFam" id="3.40.50.11860:FF:000001">
    <property type="entry name" value="2-(3-amino-3-carboxypropyl)histidine synthase subunit 2"/>
    <property type="match status" value="1"/>
</dbReference>
<dbReference type="GO" id="GO:0005737">
    <property type="term" value="C:cytoplasm"/>
    <property type="evidence" value="ECO:0007669"/>
    <property type="project" value="UniProtKB-SubCell"/>
</dbReference>
<dbReference type="InterPro" id="IPR042265">
    <property type="entry name" value="DPH1/DPH2_3"/>
</dbReference>
<keyword evidence="12" id="KW-1185">Reference proteome</keyword>
<dbReference type="SFLD" id="SFLDG01121">
    <property type="entry name" value="Diphthamide_biosynthesis"/>
    <property type="match status" value="1"/>
</dbReference>
<dbReference type="STRING" id="1754191.A0A1Y1VGZ4"/>
<evidence type="ECO:0000256" key="4">
    <source>
        <dbReference type="ARBA" id="ARBA00021914"/>
    </source>
</evidence>
<dbReference type="UniPathway" id="UPA00559"/>
<evidence type="ECO:0000256" key="1">
    <source>
        <dbReference type="ARBA" id="ARBA00001966"/>
    </source>
</evidence>
<dbReference type="GO" id="GO:0017183">
    <property type="term" value="P:protein histidyl modification to diphthamide"/>
    <property type="evidence" value="ECO:0007669"/>
    <property type="project" value="UniProtKB-UniPathway"/>
</dbReference>
<evidence type="ECO:0000313" key="11">
    <source>
        <dbReference type="EMBL" id="ORX55998.1"/>
    </source>
</evidence>
<dbReference type="SFLD" id="SFLDF00408">
    <property type="entry name" value="Diphthamide_biosynthesis_famil"/>
    <property type="match status" value="1"/>
</dbReference>
<dbReference type="InterPro" id="IPR042263">
    <property type="entry name" value="DPH1/DPH2_1"/>
</dbReference>
<comment type="cofactor">
    <cofactor evidence="1">
        <name>[4Fe-4S] cluster</name>
        <dbReference type="ChEBI" id="CHEBI:49883"/>
    </cofactor>
</comment>
<evidence type="ECO:0000256" key="5">
    <source>
        <dbReference type="ARBA" id="ARBA00022723"/>
    </source>
</evidence>
<dbReference type="InterPro" id="IPR010014">
    <property type="entry name" value="DHP2"/>
</dbReference>
<comment type="function">
    <text evidence="10">Required for the first step of diphthamide biosynthesis, a post-translational modification of histidine which occurs in elongation factor 2. DPH1 and DPH2 transfer a 3-amino-3-carboxypropyl (ACP) group from S-adenosyl-L-methionine (SAM) to a histidine residue, the reaction is assisted by a reduction system comprising DPH3 and a NADH-dependent reductase. Facilitates the reduction of the catalytic iron-sulfur cluster found in the DPH1 subunit.</text>
</comment>
<dbReference type="Gene3D" id="3.40.50.11860">
    <property type="entry name" value="Diphthamide synthesis DPH1/DPH2 domain 3"/>
    <property type="match status" value="1"/>
</dbReference>
<dbReference type="EMBL" id="MCFH01000008">
    <property type="protein sequence ID" value="ORX55998.1"/>
    <property type="molecule type" value="Genomic_DNA"/>
</dbReference>
<dbReference type="AlphaFoldDB" id="A0A1Y1VGZ4"/>
<evidence type="ECO:0000256" key="2">
    <source>
        <dbReference type="ARBA" id="ARBA00005156"/>
    </source>
</evidence>
<reference evidence="11 12" key="2">
    <citation type="submission" date="2016-08" db="EMBL/GenBank/DDBJ databases">
        <title>Pervasive Adenine N6-methylation of Active Genes in Fungi.</title>
        <authorList>
            <consortium name="DOE Joint Genome Institute"/>
            <person name="Mondo S.J."/>
            <person name="Dannebaum R.O."/>
            <person name="Kuo R.C."/>
            <person name="Labutti K."/>
            <person name="Haridas S."/>
            <person name="Kuo A."/>
            <person name="Salamov A."/>
            <person name="Ahrendt S.R."/>
            <person name="Lipzen A."/>
            <person name="Sullivan W."/>
            <person name="Andreopoulos W.B."/>
            <person name="Clum A."/>
            <person name="Lindquist E."/>
            <person name="Daum C."/>
            <person name="Ramamoorthy G.K."/>
            <person name="Gryganskyi A."/>
            <person name="Culley D."/>
            <person name="Magnuson J.K."/>
            <person name="James T.Y."/>
            <person name="O'Malley M.A."/>
            <person name="Stajich J.E."/>
            <person name="Spatafora J.W."/>
            <person name="Visel A."/>
            <person name="Grigoriev I.V."/>
        </authorList>
    </citation>
    <scope>NUCLEOTIDE SEQUENCE [LARGE SCALE GENOMIC DNA]</scope>
    <source>
        <strain evidence="12">finn</strain>
    </source>
</reference>
<dbReference type="GO" id="GO:0046872">
    <property type="term" value="F:metal ion binding"/>
    <property type="evidence" value="ECO:0007669"/>
    <property type="project" value="UniProtKB-KW"/>
</dbReference>
<dbReference type="Pfam" id="PF01866">
    <property type="entry name" value="Diphthamide_syn"/>
    <property type="match status" value="1"/>
</dbReference>
<accession>A0A1Y1VGZ4</accession>
<dbReference type="PANTHER" id="PTHR10762:SF2">
    <property type="entry name" value="2-(3-AMINO-3-CARBOXYPROPYL)HISTIDINE SYNTHASE SUBUNIT 2"/>
    <property type="match status" value="1"/>
</dbReference>
<evidence type="ECO:0000256" key="3">
    <source>
        <dbReference type="ARBA" id="ARBA00006179"/>
    </source>
</evidence>
<dbReference type="Gene3D" id="3.40.50.11840">
    <property type="entry name" value="Diphthamide synthesis DPH1/DPH2 domain 1"/>
    <property type="match status" value="1"/>
</dbReference>
<evidence type="ECO:0000256" key="8">
    <source>
        <dbReference type="ARBA" id="ARBA00034128"/>
    </source>
</evidence>
<dbReference type="NCBIfam" id="TIGR00322">
    <property type="entry name" value="diphth2_R"/>
    <property type="match status" value="1"/>
</dbReference>
<comment type="function">
    <text evidence="9">Required for the first step of diphthamide biosynthesis, a post-translational modification of histidine which occurs in elongation factor 2. DPH1 and DPH2 transfer a 3-amino-3-carboxypropyl (ACP) group from S-adenosyl-L-methionine (SAM) to a histidine residue, the reaction is assisted by a reduction system comprising DPH3 and a NADH-dependent reductase, predominantly CBR1. Facilitates the reduction of the catalytic iron-sulfur cluster found in the DPH1 subunit.</text>
</comment>
<dbReference type="SFLD" id="SFLDS00032">
    <property type="entry name" value="Radical_SAM_3-amino-3-carboxyp"/>
    <property type="match status" value="1"/>
</dbReference>
<dbReference type="GO" id="GO:0051536">
    <property type="term" value="F:iron-sulfur cluster binding"/>
    <property type="evidence" value="ECO:0007669"/>
    <property type="project" value="UniProtKB-KW"/>
</dbReference>
<protein>
    <recommendedName>
        <fullName evidence="4 10">2-(3-amino-3-carboxypropyl)histidine synthase subunit 2</fullName>
    </recommendedName>
</protein>
<dbReference type="FunFam" id="3.40.50.11840:FF:000002">
    <property type="entry name" value="2-(3-amino-3-carboxypropyl)histidine synthase subunit 2"/>
    <property type="match status" value="1"/>
</dbReference>
<keyword evidence="7 10" id="KW-0411">Iron-sulfur</keyword>
<evidence type="ECO:0000256" key="7">
    <source>
        <dbReference type="ARBA" id="ARBA00023014"/>
    </source>
</evidence>
<keyword evidence="5 10" id="KW-0479">Metal-binding</keyword>
<proteinExistence type="inferred from homology"/>
<keyword evidence="10" id="KW-0963">Cytoplasm</keyword>
<evidence type="ECO:0000256" key="6">
    <source>
        <dbReference type="ARBA" id="ARBA00023004"/>
    </source>
</evidence>
<dbReference type="InterPro" id="IPR016435">
    <property type="entry name" value="DPH1/DPH2"/>
</dbReference>
<comment type="subunit">
    <text evidence="8">Component of the 2-(3-amino-3-carboxypropyl)histidine synthase complex composed of DPH1, DPH2, DPH3 and a NADH-dependent reductase, predominantly CBR1.</text>
</comment>
<evidence type="ECO:0000313" key="12">
    <source>
        <dbReference type="Proteomes" id="UP000193719"/>
    </source>
</evidence>
<gene>
    <name evidence="11" type="ORF">BCR36DRAFT_402776</name>
</gene>
<evidence type="ECO:0000256" key="10">
    <source>
        <dbReference type="RuleBase" id="RU364133"/>
    </source>
</evidence>
<dbReference type="GO" id="GO:0090560">
    <property type="term" value="F:2-(3-amino-3-carboxypropyl)histidine synthase activity"/>
    <property type="evidence" value="ECO:0007669"/>
    <property type="project" value="InterPro"/>
</dbReference>
<reference evidence="11 12" key="1">
    <citation type="submission" date="2016-08" db="EMBL/GenBank/DDBJ databases">
        <title>Genomes of anaerobic fungi encode conserved fungal cellulosomes for biomass hydrolysis.</title>
        <authorList>
            <consortium name="DOE Joint Genome Institute"/>
            <person name="Haitjema C.H."/>
            <person name="Gilmore S.P."/>
            <person name="Henske J.K."/>
            <person name="Solomon K.V."/>
            <person name="De Groot R."/>
            <person name="Kuo A."/>
            <person name="Mondo S.J."/>
            <person name="Salamov A.A."/>
            <person name="Labutti K."/>
            <person name="Zhao Z."/>
            <person name="Chiniquy J."/>
            <person name="Barry K."/>
            <person name="Brewer H.M."/>
            <person name="Purvine S.O."/>
            <person name="Wright A.T."/>
            <person name="Boxma B."/>
            <person name="Van Alen T."/>
            <person name="Hackstein J.H."/>
            <person name="Baker S.E."/>
            <person name="Grigoriev I.V."/>
            <person name="O'Malley M.A."/>
        </authorList>
    </citation>
    <scope>NUCLEOTIDE SEQUENCE [LARGE SCALE GENOMIC DNA]</scope>
    <source>
        <strain evidence="12">finn</strain>
    </source>
</reference>
<keyword evidence="6 10" id="KW-0408">Iron</keyword>